<feature type="compositionally biased region" description="Polar residues" evidence="1">
    <location>
        <begin position="292"/>
        <end position="302"/>
    </location>
</feature>
<dbReference type="SUPFAM" id="SSF52113">
    <property type="entry name" value="BRCT domain"/>
    <property type="match status" value="1"/>
</dbReference>
<dbReference type="KEGG" id="tps:THAPS_11024"/>
<feature type="region of interest" description="Disordered" evidence="1">
    <location>
        <begin position="501"/>
        <end position="522"/>
    </location>
</feature>
<dbReference type="GeneID" id="7450897"/>
<protein>
    <recommendedName>
        <fullName evidence="2">BRCT domain-containing protein</fullName>
    </recommendedName>
</protein>
<organism evidence="3 4">
    <name type="scientific">Thalassiosira pseudonana</name>
    <name type="common">Marine diatom</name>
    <name type="synonym">Cyclotella nana</name>
    <dbReference type="NCBI Taxonomy" id="35128"/>
    <lineage>
        <taxon>Eukaryota</taxon>
        <taxon>Sar</taxon>
        <taxon>Stramenopiles</taxon>
        <taxon>Ochrophyta</taxon>
        <taxon>Bacillariophyta</taxon>
        <taxon>Coscinodiscophyceae</taxon>
        <taxon>Thalassiosirophycidae</taxon>
        <taxon>Thalassiosirales</taxon>
        <taxon>Thalassiosiraceae</taxon>
        <taxon>Thalassiosira</taxon>
    </lineage>
</organism>
<dbReference type="RefSeq" id="XP_002295481.1">
    <property type="nucleotide sequence ID" value="XM_002295445.1"/>
</dbReference>
<name>B5YM68_THAPS</name>
<dbReference type="Gene3D" id="3.40.50.10190">
    <property type="entry name" value="BRCT domain"/>
    <property type="match status" value="1"/>
</dbReference>
<evidence type="ECO:0000256" key="1">
    <source>
        <dbReference type="SAM" id="MobiDB-lite"/>
    </source>
</evidence>
<proteinExistence type="predicted"/>
<dbReference type="PaxDb" id="35128-Thaps11024"/>
<dbReference type="HOGENOM" id="CLU_495692_0_0_1"/>
<keyword evidence="4" id="KW-1185">Reference proteome</keyword>
<dbReference type="EMBL" id="CP001159">
    <property type="protein sequence ID" value="ACI64198.1"/>
    <property type="molecule type" value="Genomic_DNA"/>
</dbReference>
<dbReference type="InParanoid" id="B5YM68"/>
<feature type="region of interest" description="Disordered" evidence="1">
    <location>
        <begin position="254"/>
        <end position="302"/>
    </location>
</feature>
<dbReference type="PROSITE" id="PS50172">
    <property type="entry name" value="BRCT"/>
    <property type="match status" value="1"/>
</dbReference>
<dbReference type="Proteomes" id="UP000001449">
    <property type="component" value="Chromosome 18"/>
</dbReference>
<dbReference type="InterPro" id="IPR036420">
    <property type="entry name" value="BRCT_dom_sf"/>
</dbReference>
<feature type="compositionally biased region" description="Polar residues" evidence="1">
    <location>
        <begin position="271"/>
        <end position="282"/>
    </location>
</feature>
<evidence type="ECO:0000313" key="4">
    <source>
        <dbReference type="Proteomes" id="UP000001449"/>
    </source>
</evidence>
<dbReference type="InterPro" id="IPR001357">
    <property type="entry name" value="BRCT_dom"/>
</dbReference>
<evidence type="ECO:0000259" key="2">
    <source>
        <dbReference type="PROSITE" id="PS50172"/>
    </source>
</evidence>
<reference evidence="3 4" key="1">
    <citation type="journal article" date="2004" name="Science">
        <title>The genome of the diatom Thalassiosira pseudonana: ecology, evolution, and metabolism.</title>
        <authorList>
            <person name="Armbrust E.V."/>
            <person name="Berges J.A."/>
            <person name="Bowler C."/>
            <person name="Green B.R."/>
            <person name="Martinez D."/>
            <person name="Putnam N.H."/>
            <person name="Zhou S."/>
            <person name="Allen A.E."/>
            <person name="Apt K.E."/>
            <person name="Bechner M."/>
            <person name="Brzezinski M.A."/>
            <person name="Chaal B.K."/>
            <person name="Chiovitti A."/>
            <person name="Davis A.K."/>
            <person name="Demarest M.S."/>
            <person name="Detter J.C."/>
            <person name="Glavina T."/>
            <person name="Goodstein D."/>
            <person name="Hadi M.Z."/>
            <person name="Hellsten U."/>
            <person name="Hildebrand M."/>
            <person name="Jenkins B.D."/>
            <person name="Jurka J."/>
            <person name="Kapitonov V.V."/>
            <person name="Kroger N."/>
            <person name="Lau W.W."/>
            <person name="Lane T.W."/>
            <person name="Larimer F.W."/>
            <person name="Lippmeier J.C."/>
            <person name="Lucas S."/>
            <person name="Medina M."/>
            <person name="Montsant A."/>
            <person name="Obornik M."/>
            <person name="Parker M.S."/>
            <person name="Palenik B."/>
            <person name="Pazour G.J."/>
            <person name="Richardson P.M."/>
            <person name="Rynearson T.A."/>
            <person name="Saito M.A."/>
            <person name="Schwartz D.C."/>
            <person name="Thamatrakoln K."/>
            <person name="Valentin K."/>
            <person name="Vardi A."/>
            <person name="Wilkerson F.P."/>
            <person name="Rokhsar D.S."/>
        </authorList>
    </citation>
    <scope>NUCLEOTIDE SEQUENCE [LARGE SCALE GENOMIC DNA]</scope>
    <source>
        <strain evidence="3 4">CCMP1335</strain>
    </source>
</reference>
<dbReference type="AlphaFoldDB" id="B5YM68"/>
<feature type="compositionally biased region" description="Basic and acidic residues" evidence="1">
    <location>
        <begin position="255"/>
        <end position="270"/>
    </location>
</feature>
<reference evidence="3 4" key="2">
    <citation type="journal article" date="2008" name="Nature">
        <title>The Phaeodactylum genome reveals the evolutionary history of diatom genomes.</title>
        <authorList>
            <person name="Bowler C."/>
            <person name="Allen A.E."/>
            <person name="Badger J.H."/>
            <person name="Grimwood J."/>
            <person name="Jabbari K."/>
            <person name="Kuo A."/>
            <person name="Maheswari U."/>
            <person name="Martens C."/>
            <person name="Maumus F."/>
            <person name="Otillar R.P."/>
            <person name="Rayko E."/>
            <person name="Salamov A."/>
            <person name="Vandepoele K."/>
            <person name="Beszteri B."/>
            <person name="Gruber A."/>
            <person name="Heijde M."/>
            <person name="Katinka M."/>
            <person name="Mock T."/>
            <person name="Valentin K."/>
            <person name="Verret F."/>
            <person name="Berges J.A."/>
            <person name="Brownlee C."/>
            <person name="Cadoret J.P."/>
            <person name="Chiovitti A."/>
            <person name="Choi C.J."/>
            <person name="Coesel S."/>
            <person name="De Martino A."/>
            <person name="Detter J.C."/>
            <person name="Durkin C."/>
            <person name="Falciatore A."/>
            <person name="Fournet J."/>
            <person name="Haruta M."/>
            <person name="Huysman M.J."/>
            <person name="Jenkins B.D."/>
            <person name="Jiroutova K."/>
            <person name="Jorgensen R.E."/>
            <person name="Joubert Y."/>
            <person name="Kaplan A."/>
            <person name="Kroger N."/>
            <person name="Kroth P.G."/>
            <person name="La Roche J."/>
            <person name="Lindquist E."/>
            <person name="Lommer M."/>
            <person name="Martin-Jezequel V."/>
            <person name="Lopez P.J."/>
            <person name="Lucas S."/>
            <person name="Mangogna M."/>
            <person name="McGinnis K."/>
            <person name="Medlin L.K."/>
            <person name="Montsant A."/>
            <person name="Oudot-Le Secq M.P."/>
            <person name="Napoli C."/>
            <person name="Obornik M."/>
            <person name="Parker M.S."/>
            <person name="Petit J.L."/>
            <person name="Porcel B.M."/>
            <person name="Poulsen N."/>
            <person name="Robison M."/>
            <person name="Rychlewski L."/>
            <person name="Rynearson T.A."/>
            <person name="Schmutz J."/>
            <person name="Shapiro H."/>
            <person name="Siaut M."/>
            <person name="Stanley M."/>
            <person name="Sussman M.R."/>
            <person name="Taylor A.R."/>
            <person name="Vardi A."/>
            <person name="von Dassow P."/>
            <person name="Vyverman W."/>
            <person name="Willis A."/>
            <person name="Wyrwicz L.S."/>
            <person name="Rokhsar D.S."/>
            <person name="Weissenbach J."/>
            <person name="Armbrust E.V."/>
            <person name="Green B.R."/>
            <person name="Van de Peer Y."/>
            <person name="Grigoriev I.V."/>
        </authorList>
    </citation>
    <scope>NUCLEOTIDE SEQUENCE [LARGE SCALE GENOMIC DNA]</scope>
    <source>
        <strain evidence="3 4">CCMP1335</strain>
    </source>
</reference>
<accession>B5YM68</accession>
<gene>
    <name evidence="3" type="ORF">THAPS_11024</name>
</gene>
<evidence type="ECO:0000313" key="3">
    <source>
        <dbReference type="EMBL" id="ACI64198.1"/>
    </source>
</evidence>
<sequence>MSSRSRRSNRYDCSSFRQGTTLESVREHVNVHVAFVGYSYKITSRPKQLKEIGSLGVSVVEDPKDYHKITHLVVKDDQDVSIDRFKFASACCNIEHIVRSDWIRQSIKEGRLLRERRFHVSDVTVGRQELSVKDTIANSVNVGSIGKPNTPELHALIKSSGAEKCFKSRISASSSRLIIITSKSVASPTELKEVQAVPTKKGVVFIAWEDFLNILTTQTFDPSDWKQKNGNTGTTKASPITSFAKKVNVKFSSSPEKENYKKKSTADKSRTFLSPSTKQNKVSVARSHSPDNELTANEPMTNISPRRKAIGIINGFGFNVPFTKKGVPVQDDAKLEEVVFKKKEGTETLVWKTKLDKSPVRALNNPNVGDKHRGILGAGVWAVYEVVLEDNHRITRVHHTNNAGVMKFEADVPPPDVAHNHFFPGSDLAPVLVWDAYNFVVEDFAVVPTTPGKKPLKGKHAILREVRFEFNSAAQLTVALSVMYNWKFRVADDFIDPKGRFAPKEGSTQPCGVISGDNVTGTNTRARPYEEEYEPHLFGNDPLAASQVPC</sequence>
<feature type="domain" description="BRCT" evidence="2">
    <location>
        <begin position="30"/>
        <end position="120"/>
    </location>
</feature>